<evidence type="ECO:0000259" key="1">
    <source>
        <dbReference type="PROSITE" id="PS51674"/>
    </source>
</evidence>
<reference evidence="3" key="1">
    <citation type="journal article" date="2019" name="Int. J. Syst. Evol. Microbiol.">
        <title>The Global Catalogue of Microorganisms (GCM) 10K type strain sequencing project: providing services to taxonomists for standard genome sequencing and annotation.</title>
        <authorList>
            <consortium name="The Broad Institute Genomics Platform"/>
            <consortium name="The Broad Institute Genome Sequencing Center for Infectious Disease"/>
            <person name="Wu L."/>
            <person name="Ma J."/>
        </authorList>
    </citation>
    <scope>NUCLEOTIDE SEQUENCE [LARGE SCALE GENOMIC DNA]</scope>
    <source>
        <strain evidence="3">KCTC 42087</strain>
    </source>
</reference>
<organism evidence="2 3">
    <name type="scientific">Actinomadura rugatobispora</name>
    <dbReference type="NCBI Taxonomy" id="1994"/>
    <lineage>
        <taxon>Bacteria</taxon>
        <taxon>Bacillati</taxon>
        <taxon>Actinomycetota</taxon>
        <taxon>Actinomycetes</taxon>
        <taxon>Streptosporangiales</taxon>
        <taxon>Thermomonosporaceae</taxon>
        <taxon>Actinomadura</taxon>
    </lineage>
</organism>
<evidence type="ECO:0000313" key="3">
    <source>
        <dbReference type="Proteomes" id="UP001596074"/>
    </source>
</evidence>
<dbReference type="EMBL" id="JBHSON010000101">
    <property type="protein sequence ID" value="MFC5752989.1"/>
    <property type="molecule type" value="Genomic_DNA"/>
</dbReference>
<dbReference type="RefSeq" id="WP_378289547.1">
    <property type="nucleotide sequence ID" value="NZ_JBHSON010000101.1"/>
</dbReference>
<dbReference type="InterPro" id="IPR034768">
    <property type="entry name" value="4FE4S_WBL"/>
</dbReference>
<sequence>MTTHPSKLAPWTLRQYGMSGAECVIDPELHTGPIRGAETAEQKAARVDVAADVCLSCPVTTRCLNRAISGRPEPGVWGSIDAENLDNLTGAGLEAVAVR</sequence>
<keyword evidence="3" id="KW-1185">Reference proteome</keyword>
<gene>
    <name evidence="2" type="ORF">ACFPZN_45870</name>
</gene>
<feature type="domain" description="4Fe-4S Wbl-type" evidence="1">
    <location>
        <begin position="22"/>
        <end position="87"/>
    </location>
</feature>
<dbReference type="Pfam" id="PF02467">
    <property type="entry name" value="Whib"/>
    <property type="match status" value="1"/>
</dbReference>
<dbReference type="PROSITE" id="PS51674">
    <property type="entry name" value="4FE4S_WBL"/>
    <property type="match status" value="1"/>
</dbReference>
<evidence type="ECO:0000313" key="2">
    <source>
        <dbReference type="EMBL" id="MFC5752989.1"/>
    </source>
</evidence>
<proteinExistence type="predicted"/>
<name>A0ABW1AEM4_9ACTN</name>
<accession>A0ABW1AEM4</accession>
<protein>
    <submittedName>
        <fullName evidence="2">WhiB family transcriptional regulator</fullName>
    </submittedName>
</protein>
<comment type="caution">
    <text evidence="2">The sequence shown here is derived from an EMBL/GenBank/DDBJ whole genome shotgun (WGS) entry which is preliminary data.</text>
</comment>
<dbReference type="Proteomes" id="UP001596074">
    <property type="component" value="Unassembled WGS sequence"/>
</dbReference>